<dbReference type="KEGG" id="tng:GSTEN00037833G001"/>
<reference evidence="3" key="2">
    <citation type="submission" date="2004-02" db="EMBL/GenBank/DDBJ databases">
        <authorList>
            <consortium name="Genoscope"/>
            <consortium name="Whitehead Institute Centre for Genome Research"/>
        </authorList>
    </citation>
    <scope>NUCLEOTIDE SEQUENCE</scope>
</reference>
<sequence length="316" mass="35184">FRLWFDELMNLWMSVQNQPSWEGVSTHTAHTQHVLASCSVCCFIAHHHQPVVPAHLSSGFSAGVWQHLVNLFARLANDNIGYVDWTPYLPTIFTRILRSLNLPVGVGQMAAPRYLTNSYDIGHVVLWITALLGGAGNPAQKELSRLFGSMASFYHPSNHGRWQSRLMRLLQRLPASVVRRVHRERYAGPTWITPVPEHQRLSDADLQDFTRSLLGAALLAMFRYSVVVRAAAARRPWLRDLGLLSPELVVPPVLERTFAAMQTLTEPHTLTASLSCMVGLARSLVDPASRYPEGRANVTPAPHGLLPGVDPNDLSK</sequence>
<feature type="domain" description="Proteasome activator Blm10 middle HEAT repeats region" evidence="2">
    <location>
        <begin position="143"/>
        <end position="316"/>
    </location>
</feature>
<evidence type="ECO:0000313" key="3">
    <source>
        <dbReference type="EMBL" id="CAG14420.1"/>
    </source>
</evidence>
<evidence type="ECO:0000256" key="1">
    <source>
        <dbReference type="SAM" id="MobiDB-lite"/>
    </source>
</evidence>
<dbReference type="PANTHER" id="PTHR32170">
    <property type="entry name" value="PROTEASOME ACTIVATOR COMPLEX SUBUNIT 4"/>
    <property type="match status" value="1"/>
</dbReference>
<protein>
    <submittedName>
        <fullName evidence="3">(spotted green pufferfish) hypothetical protein</fullName>
    </submittedName>
</protein>
<dbReference type="OrthoDB" id="17907at2759"/>
<dbReference type="EMBL" id="CAAE01022486">
    <property type="protein sequence ID" value="CAG14420.1"/>
    <property type="molecule type" value="Genomic_DNA"/>
</dbReference>
<feature type="non-terminal residue" evidence="3">
    <location>
        <position position="1"/>
    </location>
</feature>
<proteinExistence type="predicted"/>
<organism evidence="3">
    <name type="scientific">Tetraodon nigroviridis</name>
    <name type="common">Spotted green pufferfish</name>
    <name type="synonym">Chelonodon nigroviridis</name>
    <dbReference type="NCBI Taxonomy" id="99883"/>
    <lineage>
        <taxon>Eukaryota</taxon>
        <taxon>Metazoa</taxon>
        <taxon>Chordata</taxon>
        <taxon>Craniata</taxon>
        <taxon>Vertebrata</taxon>
        <taxon>Euteleostomi</taxon>
        <taxon>Actinopterygii</taxon>
        <taxon>Neopterygii</taxon>
        <taxon>Teleostei</taxon>
        <taxon>Neoteleostei</taxon>
        <taxon>Acanthomorphata</taxon>
        <taxon>Eupercaria</taxon>
        <taxon>Tetraodontiformes</taxon>
        <taxon>Tetradontoidea</taxon>
        <taxon>Tetraodontidae</taxon>
        <taxon>Tetraodon</taxon>
    </lineage>
</organism>
<evidence type="ECO:0000259" key="2">
    <source>
        <dbReference type="Pfam" id="PF16507"/>
    </source>
</evidence>
<name>Q4RB13_TETNG</name>
<dbReference type="GO" id="GO:0010499">
    <property type="term" value="P:proteasomal ubiquitin-independent protein catabolic process"/>
    <property type="evidence" value="ECO:0007669"/>
    <property type="project" value="TreeGrafter"/>
</dbReference>
<dbReference type="GO" id="GO:0005634">
    <property type="term" value="C:nucleus"/>
    <property type="evidence" value="ECO:0007669"/>
    <property type="project" value="TreeGrafter"/>
</dbReference>
<dbReference type="Pfam" id="PF16507">
    <property type="entry name" value="HEAT_PSME4_mid"/>
    <property type="match status" value="1"/>
</dbReference>
<dbReference type="GO" id="GO:1990111">
    <property type="term" value="C:spermatoproteasome complex"/>
    <property type="evidence" value="ECO:0007669"/>
    <property type="project" value="TreeGrafter"/>
</dbReference>
<gene>
    <name evidence="3" type="ORF">GSTENG00037833001</name>
</gene>
<accession>Q4RB13</accession>
<dbReference type="GO" id="GO:0005829">
    <property type="term" value="C:cytosol"/>
    <property type="evidence" value="ECO:0007669"/>
    <property type="project" value="TreeGrafter"/>
</dbReference>
<dbReference type="AlphaFoldDB" id="Q4RB13"/>
<dbReference type="GO" id="GO:0070628">
    <property type="term" value="F:proteasome binding"/>
    <property type="evidence" value="ECO:0007669"/>
    <property type="project" value="InterPro"/>
</dbReference>
<feature type="non-terminal residue" evidence="3">
    <location>
        <position position="316"/>
    </location>
</feature>
<dbReference type="PANTHER" id="PTHR32170:SF3">
    <property type="entry name" value="PROTEASOME ACTIVATOR COMPLEX SUBUNIT 4"/>
    <property type="match status" value="1"/>
</dbReference>
<dbReference type="InterPro" id="IPR035309">
    <property type="entry name" value="PSME4"/>
</dbReference>
<reference evidence="3" key="1">
    <citation type="journal article" date="2004" name="Nature">
        <title>Genome duplication in the teleost fish Tetraodon nigroviridis reveals the early vertebrate proto-karyotype.</title>
        <authorList>
            <person name="Jaillon O."/>
            <person name="Aury J.-M."/>
            <person name="Brunet F."/>
            <person name="Petit J.-L."/>
            <person name="Stange-Thomann N."/>
            <person name="Mauceli E."/>
            <person name="Bouneau L."/>
            <person name="Fischer C."/>
            <person name="Ozouf-Costaz C."/>
            <person name="Bernot A."/>
            <person name="Nicaud S."/>
            <person name="Jaffe D."/>
            <person name="Fisher S."/>
            <person name="Lutfalla G."/>
            <person name="Dossat C."/>
            <person name="Segurens B."/>
            <person name="Dasilva C."/>
            <person name="Salanoubat M."/>
            <person name="Levy M."/>
            <person name="Boudet N."/>
            <person name="Castellano S."/>
            <person name="Anthouard V."/>
            <person name="Jubin C."/>
            <person name="Castelli V."/>
            <person name="Katinka M."/>
            <person name="Vacherie B."/>
            <person name="Biemont C."/>
            <person name="Skalli Z."/>
            <person name="Cattolico L."/>
            <person name="Poulain J."/>
            <person name="De Berardinis V."/>
            <person name="Cruaud C."/>
            <person name="Duprat S."/>
            <person name="Brottier P."/>
            <person name="Coutanceau J.-P."/>
            <person name="Gouzy J."/>
            <person name="Parra G."/>
            <person name="Lardier G."/>
            <person name="Chapple C."/>
            <person name="McKernan K.J."/>
            <person name="McEwan P."/>
            <person name="Bosak S."/>
            <person name="Kellis M."/>
            <person name="Volff J.-N."/>
            <person name="Guigo R."/>
            <person name="Zody M.C."/>
            <person name="Mesirov J."/>
            <person name="Lindblad-Toh K."/>
            <person name="Birren B."/>
            <person name="Nusbaum C."/>
            <person name="Kahn D."/>
            <person name="Robinson-Rechavi M."/>
            <person name="Laudet V."/>
            <person name="Schachter V."/>
            <person name="Quetier F."/>
            <person name="Saurin W."/>
            <person name="Scarpelli C."/>
            <person name="Wincker P."/>
            <person name="Lander E.S."/>
            <person name="Weissenbach J."/>
            <person name="Roest Crollius H."/>
        </authorList>
    </citation>
    <scope>NUCLEOTIDE SEQUENCE [LARGE SCALE GENOMIC DNA]</scope>
</reference>
<comment type="caution">
    <text evidence="3">The sequence shown here is derived from an EMBL/GenBank/DDBJ whole genome shotgun (WGS) entry which is preliminary data.</text>
</comment>
<dbReference type="GO" id="GO:0016504">
    <property type="term" value="F:peptidase activator activity"/>
    <property type="evidence" value="ECO:0007669"/>
    <property type="project" value="InterPro"/>
</dbReference>
<feature type="region of interest" description="Disordered" evidence="1">
    <location>
        <begin position="293"/>
        <end position="316"/>
    </location>
</feature>
<dbReference type="InterPro" id="IPR032430">
    <property type="entry name" value="Blm10_mid"/>
</dbReference>